<comment type="caution">
    <text evidence="1">The sequence shown here is derived from an EMBL/GenBank/DDBJ whole genome shotgun (WGS) entry which is preliminary data.</text>
</comment>
<keyword evidence="2" id="KW-1185">Reference proteome</keyword>
<gene>
    <name evidence="1" type="ORF">D5039_09880</name>
</gene>
<dbReference type="RefSeq" id="WP_010108118.1">
    <property type="nucleotide sequence ID" value="NZ_QZCV01000002.1"/>
</dbReference>
<evidence type="ECO:0000313" key="1">
    <source>
        <dbReference type="EMBL" id="MCW5321444.1"/>
    </source>
</evidence>
<reference evidence="2" key="1">
    <citation type="submission" date="2023-07" db="EMBL/GenBank/DDBJ databases">
        <title>Verminephrobacter genomes.</title>
        <authorList>
            <person name="Lund M.B."/>
        </authorList>
    </citation>
    <scope>NUCLEOTIDE SEQUENCE [LARGE SCALE GENOMIC DNA]</scope>
    <source>
        <strain evidence="2">AtM5-05</strain>
    </source>
</reference>
<evidence type="ECO:0000313" key="2">
    <source>
        <dbReference type="Proteomes" id="UP001208935"/>
    </source>
</evidence>
<organism evidence="1 2">
    <name type="scientific">Verminephrobacter aporrectodeae subsp. tuberculatae</name>
    <dbReference type="NCBI Taxonomy" id="1110392"/>
    <lineage>
        <taxon>Bacteria</taxon>
        <taxon>Pseudomonadati</taxon>
        <taxon>Pseudomonadota</taxon>
        <taxon>Betaproteobacteria</taxon>
        <taxon>Burkholderiales</taxon>
        <taxon>Comamonadaceae</taxon>
        <taxon>Verminephrobacter</taxon>
    </lineage>
</organism>
<accession>A0ABT3KSY9</accession>
<name>A0ABT3KSY9_9BURK</name>
<dbReference type="EMBL" id="QZCW01000002">
    <property type="protein sequence ID" value="MCW5321444.1"/>
    <property type="molecule type" value="Genomic_DNA"/>
</dbReference>
<proteinExistence type="predicted"/>
<dbReference type="GeneID" id="77319652"/>
<dbReference type="Proteomes" id="UP001208935">
    <property type="component" value="Unassembled WGS sequence"/>
</dbReference>
<protein>
    <submittedName>
        <fullName evidence="1">Uncharacterized protein</fullName>
    </submittedName>
</protein>
<sequence>MSETDLLERIEKMTSAMQYMARMLGTRLDRGQLAQRMNVHRNTLTKRLAKDPGFPRPGPDGKWLLSEVIEWEQRQ</sequence>